<protein>
    <submittedName>
        <fullName evidence="5">Uncharacterized protein</fullName>
    </submittedName>
</protein>
<dbReference type="SUPFAM" id="SSF52540">
    <property type="entry name" value="P-loop containing nucleoside triphosphate hydrolases"/>
    <property type="match status" value="1"/>
</dbReference>
<keyword evidence="3" id="KW-0342">GTP-binding</keyword>
<feature type="non-terminal residue" evidence="5">
    <location>
        <position position="1"/>
    </location>
</feature>
<sequence length="197" mass="22216">FSSKSQFPSILNHECKNFFGCGSSINNNNSYKVRHCLRWSCGLNLSSYLLLKYSCNTSPTISISLSLVNCLFTGFCWTIYVPTVFDNIYANDVVNGKTVNLGVWDTARKKILLLSLKVLFFYQVKKITIGLDEGADVFILAFSLISRPSFENIAKKWVLELQHYSPNVPIVLVGTKLDLRENKFPMNYPGACTTSIE</sequence>
<dbReference type="PRINTS" id="PR00449">
    <property type="entry name" value="RASTRNSFRMNG"/>
</dbReference>
<dbReference type="EMBL" id="JAGKQM010000005">
    <property type="protein sequence ID" value="KAH0926079.1"/>
    <property type="molecule type" value="Genomic_DNA"/>
</dbReference>
<organism evidence="5 6">
    <name type="scientific">Brassica napus</name>
    <name type="common">Rape</name>
    <dbReference type="NCBI Taxonomy" id="3708"/>
    <lineage>
        <taxon>Eukaryota</taxon>
        <taxon>Viridiplantae</taxon>
        <taxon>Streptophyta</taxon>
        <taxon>Embryophyta</taxon>
        <taxon>Tracheophyta</taxon>
        <taxon>Spermatophyta</taxon>
        <taxon>Magnoliopsida</taxon>
        <taxon>eudicotyledons</taxon>
        <taxon>Gunneridae</taxon>
        <taxon>Pentapetalae</taxon>
        <taxon>rosids</taxon>
        <taxon>malvids</taxon>
        <taxon>Brassicales</taxon>
        <taxon>Brassicaceae</taxon>
        <taxon>Brassiceae</taxon>
        <taxon>Brassica</taxon>
    </lineage>
</organism>
<reference evidence="5 6" key="1">
    <citation type="submission" date="2021-05" db="EMBL/GenBank/DDBJ databases">
        <title>Genome Assembly of Synthetic Allotetraploid Brassica napus Reveals Homoeologous Exchanges between Subgenomes.</title>
        <authorList>
            <person name="Davis J.T."/>
        </authorList>
    </citation>
    <scope>NUCLEOTIDE SEQUENCE [LARGE SCALE GENOMIC DNA]</scope>
    <source>
        <strain evidence="6">cv. Da-Ae</strain>
        <tissue evidence="5">Seedling</tissue>
    </source>
</reference>
<accession>A0ABQ8D9N5</accession>
<keyword evidence="6" id="KW-1185">Reference proteome</keyword>
<dbReference type="InterPro" id="IPR027417">
    <property type="entry name" value="P-loop_NTPase"/>
</dbReference>
<dbReference type="Gene3D" id="3.40.50.300">
    <property type="entry name" value="P-loop containing nucleotide triphosphate hydrolases"/>
    <property type="match status" value="1"/>
</dbReference>
<evidence type="ECO:0000256" key="4">
    <source>
        <dbReference type="ARBA" id="ARBA00023288"/>
    </source>
</evidence>
<dbReference type="PROSITE" id="PS51419">
    <property type="entry name" value="RAB"/>
    <property type="match status" value="1"/>
</dbReference>
<comment type="similarity">
    <text evidence="1">Belongs to the small GTPase superfamily. Rho family.</text>
</comment>
<evidence type="ECO:0000256" key="2">
    <source>
        <dbReference type="ARBA" id="ARBA00022741"/>
    </source>
</evidence>
<evidence type="ECO:0000313" key="6">
    <source>
        <dbReference type="Proteomes" id="UP000824890"/>
    </source>
</evidence>
<dbReference type="Pfam" id="PF00071">
    <property type="entry name" value="Ras"/>
    <property type="match status" value="1"/>
</dbReference>
<dbReference type="SMART" id="SM00174">
    <property type="entry name" value="RHO"/>
    <property type="match status" value="1"/>
</dbReference>
<dbReference type="PANTHER" id="PTHR24072">
    <property type="entry name" value="RHO FAMILY GTPASE"/>
    <property type="match status" value="1"/>
</dbReference>
<evidence type="ECO:0000256" key="3">
    <source>
        <dbReference type="ARBA" id="ARBA00023134"/>
    </source>
</evidence>
<gene>
    <name evidence="5" type="ORF">HID58_018335</name>
</gene>
<name>A0ABQ8D9N5_BRANA</name>
<dbReference type="InterPro" id="IPR003578">
    <property type="entry name" value="Small_GTPase_Rho"/>
</dbReference>
<evidence type="ECO:0000313" key="5">
    <source>
        <dbReference type="EMBL" id="KAH0926079.1"/>
    </source>
</evidence>
<dbReference type="Proteomes" id="UP000824890">
    <property type="component" value="Unassembled WGS sequence"/>
</dbReference>
<proteinExistence type="inferred from homology"/>
<dbReference type="InterPro" id="IPR001806">
    <property type="entry name" value="Small_GTPase"/>
</dbReference>
<keyword evidence="2" id="KW-0547">Nucleotide-binding</keyword>
<feature type="non-terminal residue" evidence="5">
    <location>
        <position position="197"/>
    </location>
</feature>
<keyword evidence="4" id="KW-0449">Lipoprotein</keyword>
<evidence type="ECO:0000256" key="1">
    <source>
        <dbReference type="ARBA" id="ARBA00010142"/>
    </source>
</evidence>
<dbReference type="PROSITE" id="PS51420">
    <property type="entry name" value="RHO"/>
    <property type="match status" value="1"/>
</dbReference>
<comment type="caution">
    <text evidence="5">The sequence shown here is derived from an EMBL/GenBank/DDBJ whole genome shotgun (WGS) entry which is preliminary data.</text>
</comment>